<evidence type="ECO:0000256" key="7">
    <source>
        <dbReference type="ARBA" id="ARBA00023157"/>
    </source>
</evidence>
<dbReference type="InterPro" id="IPR011990">
    <property type="entry name" value="TPR-like_helical_dom_sf"/>
</dbReference>
<accession>A0A3D8J578</accession>
<evidence type="ECO:0000256" key="8">
    <source>
        <dbReference type="ARBA" id="ARBA00023251"/>
    </source>
</evidence>
<keyword evidence="7" id="KW-1015">Disulfide bond</keyword>
<dbReference type="SUPFAM" id="SSF81901">
    <property type="entry name" value="HCP-like"/>
    <property type="match status" value="2"/>
</dbReference>
<comment type="caution">
    <text evidence="10">The sequence shown here is derived from an EMBL/GenBank/DDBJ whole genome shotgun (WGS) entry which is preliminary data.</text>
</comment>
<keyword evidence="6" id="KW-0802">TPR repeat</keyword>
<dbReference type="AlphaFoldDB" id="A0A3D8J578"/>
<evidence type="ECO:0000256" key="9">
    <source>
        <dbReference type="SAM" id="Phobius"/>
    </source>
</evidence>
<keyword evidence="9" id="KW-0472">Membrane</keyword>
<keyword evidence="5" id="KW-0378">Hydrolase</keyword>
<evidence type="ECO:0000256" key="6">
    <source>
        <dbReference type="ARBA" id="ARBA00022803"/>
    </source>
</evidence>
<dbReference type="PANTHER" id="PTHR13891:SF1">
    <property type="entry name" value="CYTOCHROME C OXIDASE ASSEMBLY FACTOR 7"/>
    <property type="match status" value="1"/>
</dbReference>
<protein>
    <recommendedName>
        <fullName evidence="3">beta-lactamase</fullName>
        <ecNumber evidence="3">3.5.2.6</ecNumber>
    </recommendedName>
</protein>
<keyword evidence="9" id="KW-1133">Transmembrane helix</keyword>
<dbReference type="InterPro" id="IPR006597">
    <property type="entry name" value="Sel1-like"/>
</dbReference>
<dbReference type="Pfam" id="PF08238">
    <property type="entry name" value="Sel1"/>
    <property type="match status" value="8"/>
</dbReference>
<dbReference type="GO" id="GO:0008800">
    <property type="term" value="F:beta-lactamase activity"/>
    <property type="evidence" value="ECO:0007669"/>
    <property type="project" value="UniProtKB-EC"/>
</dbReference>
<comment type="similarity">
    <text evidence="2">Belongs to the hcp beta-lactamase family.</text>
</comment>
<evidence type="ECO:0000313" key="10">
    <source>
        <dbReference type="EMBL" id="RDU72390.1"/>
    </source>
</evidence>
<evidence type="ECO:0000256" key="3">
    <source>
        <dbReference type="ARBA" id="ARBA00012865"/>
    </source>
</evidence>
<dbReference type="Proteomes" id="UP000256424">
    <property type="component" value="Unassembled WGS sequence"/>
</dbReference>
<keyword evidence="4" id="KW-0677">Repeat</keyword>
<keyword evidence="8" id="KW-0046">Antibiotic resistance</keyword>
<evidence type="ECO:0000256" key="1">
    <source>
        <dbReference type="ARBA" id="ARBA00001526"/>
    </source>
</evidence>
<dbReference type="SMART" id="SM00671">
    <property type="entry name" value="SEL1"/>
    <property type="match status" value="8"/>
</dbReference>
<evidence type="ECO:0000256" key="5">
    <source>
        <dbReference type="ARBA" id="ARBA00022801"/>
    </source>
</evidence>
<evidence type="ECO:0000313" key="11">
    <source>
        <dbReference type="Proteomes" id="UP000256424"/>
    </source>
</evidence>
<feature type="transmembrane region" description="Helical" evidence="9">
    <location>
        <begin position="12"/>
        <end position="30"/>
    </location>
</feature>
<sequence>MIMHARCTTIRDYFVITTLIFACFMMILYADSTDKNMQVDKCSKGYVTSCIVLGKDSHKYHKYIVANLQRACQKEYKACLALAEMYNPNPIYNYNTQNLQPLPDADPINQSILTSLQQSQHEFTISVKGLRALGIPTDAKEALKYQEKAVPLMESACYVRAQKDMQACIALSYFYEKGIAVPLNRHKAQRLIESVLDSFMKECLFNDTTACIIFNQYPDYLKMINSEISTIIMQCNEGDFLSCLRASLYYTQHFSIPRFKNVHANNDQQNNKPKDNETEMDFLKSALFLQKACNLESQTCENILFTIPFARACLMQNDMQACAKVQSNRPEFYSLACEGGNISSCYKLRYLPIFDNTKKLVALSQRACKGGVIEACADLARRYKVGDKVQQNEERSLHFMQRACNWELKQKAKESDSKPDSHTENTEYCYESAYGYETGEFVKQDITKAMQLYEYSCAFNPNACDRLARLYQVYKKDSETALKLYQHACDNGASFAKGCAEVANRYFLKATQGEDSLPNILLAIAYNQKASKLQGKSALDSLYQLGTIYSLEGFNNTDTSSRAQRATQPNPYKNYALAAQYYHEACQKGSLQACTKYKQYKQEKQQELQQLCTIERSNEHSSACYQLLMYDLLFTQSQQKRFTPAEAFGMLVTSCESNMPSSCASLIRLSSHKEYQEYFRATTFKQNMYLQGRLCRISKDRLYDIISHNNNTGDFCANFANLAYQQRDYAKFIEALRGYEYGFIMTIPVENALDKLVQAYFVTQRYDDMLGVYRYIYANHIPNSYYFLAKAYQEGLGVEKNLQRAIMIYQLGVYKESAQDSLQDDEMDHFALSYLGLAQSYQEGLGVAKDNYKAIELLRLACPLHTEIRLQTVAAEACALLSKEFSRDGDLEEAKAYYQRACEAQYQGDIVSCKSK</sequence>
<gene>
    <name evidence="10" type="ORF">CQA66_04830</name>
</gene>
<name>A0A3D8J578_9HELI</name>
<organism evidence="10 11">
    <name type="scientific">Helicobacter aurati</name>
    <dbReference type="NCBI Taxonomy" id="137778"/>
    <lineage>
        <taxon>Bacteria</taxon>
        <taxon>Pseudomonadati</taxon>
        <taxon>Campylobacterota</taxon>
        <taxon>Epsilonproteobacteria</taxon>
        <taxon>Campylobacterales</taxon>
        <taxon>Helicobacteraceae</taxon>
        <taxon>Helicobacter</taxon>
    </lineage>
</organism>
<keyword evidence="9" id="KW-0812">Transmembrane</keyword>
<reference evidence="10 11" key="1">
    <citation type="submission" date="2018-04" db="EMBL/GenBank/DDBJ databases">
        <title>Novel Campyloabacter and Helicobacter Species and Strains.</title>
        <authorList>
            <person name="Mannion A.J."/>
            <person name="Shen Z."/>
            <person name="Fox J.G."/>
        </authorList>
    </citation>
    <scope>NUCLEOTIDE SEQUENCE [LARGE SCALE GENOMIC DNA]</scope>
    <source>
        <strain evidence="10 11">MIT 97-5075</strain>
    </source>
</reference>
<evidence type="ECO:0000256" key="2">
    <source>
        <dbReference type="ARBA" id="ARBA00008486"/>
    </source>
</evidence>
<dbReference type="EC" id="3.5.2.6" evidence="3"/>
<dbReference type="PANTHER" id="PTHR13891">
    <property type="entry name" value="CYTOCHROME C OXIDASE ASSEMBLY FACTOR 7"/>
    <property type="match status" value="1"/>
</dbReference>
<keyword evidence="11" id="KW-1185">Reference proteome</keyword>
<evidence type="ECO:0000256" key="4">
    <source>
        <dbReference type="ARBA" id="ARBA00022737"/>
    </source>
</evidence>
<proteinExistence type="inferred from homology"/>
<dbReference type="GO" id="GO:0046677">
    <property type="term" value="P:response to antibiotic"/>
    <property type="evidence" value="ECO:0007669"/>
    <property type="project" value="UniProtKB-KW"/>
</dbReference>
<dbReference type="Gene3D" id="1.25.40.10">
    <property type="entry name" value="Tetratricopeptide repeat domain"/>
    <property type="match status" value="4"/>
</dbReference>
<dbReference type="InterPro" id="IPR040239">
    <property type="entry name" value="HcpB-like"/>
</dbReference>
<dbReference type="PROSITE" id="PS51257">
    <property type="entry name" value="PROKAR_LIPOPROTEIN"/>
    <property type="match status" value="1"/>
</dbReference>
<comment type="catalytic activity">
    <reaction evidence="1">
        <text>a beta-lactam + H2O = a substituted beta-amino acid</text>
        <dbReference type="Rhea" id="RHEA:20401"/>
        <dbReference type="ChEBI" id="CHEBI:15377"/>
        <dbReference type="ChEBI" id="CHEBI:35627"/>
        <dbReference type="ChEBI" id="CHEBI:140347"/>
        <dbReference type="EC" id="3.5.2.6"/>
    </reaction>
</comment>
<dbReference type="EMBL" id="NXLW01000007">
    <property type="protein sequence ID" value="RDU72390.1"/>
    <property type="molecule type" value="Genomic_DNA"/>
</dbReference>